<feature type="compositionally biased region" description="Gly residues" evidence="1">
    <location>
        <begin position="47"/>
        <end position="71"/>
    </location>
</feature>
<feature type="non-terminal residue" evidence="2">
    <location>
        <position position="138"/>
    </location>
</feature>
<feature type="compositionally biased region" description="Low complexity" evidence="1">
    <location>
        <begin position="35"/>
        <end position="46"/>
    </location>
</feature>
<organism evidence="2">
    <name type="scientific">Zea mays</name>
    <name type="common">Maize</name>
    <dbReference type="NCBI Taxonomy" id="4577"/>
    <lineage>
        <taxon>Eukaryota</taxon>
        <taxon>Viridiplantae</taxon>
        <taxon>Streptophyta</taxon>
        <taxon>Embryophyta</taxon>
        <taxon>Tracheophyta</taxon>
        <taxon>Spermatophyta</taxon>
        <taxon>Magnoliopsida</taxon>
        <taxon>Liliopsida</taxon>
        <taxon>Poales</taxon>
        <taxon>Poaceae</taxon>
        <taxon>PACMAD clade</taxon>
        <taxon>Panicoideae</taxon>
        <taxon>Andropogonodae</taxon>
        <taxon>Andropogoneae</taxon>
        <taxon>Tripsacinae</taxon>
        <taxon>Zea</taxon>
    </lineage>
</organism>
<evidence type="ECO:0000256" key="1">
    <source>
        <dbReference type="SAM" id="MobiDB-lite"/>
    </source>
</evidence>
<sequence>MMQFMLQKTSKKGKKEVTSDDETDSGDKSPQYQESVDSSSMTSSDDAGGGAGNSGGSAGDSGVGASGAGGGAAARSQMALIHFTWESQYKYATQDQDHGAPEELGEVTQQPMRWVYEWEDTQCYQILVESWSTTSAWT</sequence>
<feature type="region of interest" description="Disordered" evidence="1">
    <location>
        <begin position="1"/>
        <end position="71"/>
    </location>
</feature>
<name>A0A1D6LRB3_MAIZE</name>
<dbReference type="InParanoid" id="A0A1D6LRB3"/>
<dbReference type="EMBL" id="CM000782">
    <property type="protein sequence ID" value="AQK81998.1"/>
    <property type="molecule type" value="Genomic_DNA"/>
</dbReference>
<proteinExistence type="predicted"/>
<evidence type="ECO:0000313" key="2">
    <source>
        <dbReference type="EMBL" id="AQK81998.1"/>
    </source>
</evidence>
<gene>
    <name evidence="2" type="ORF">ZEAMMB73_Zm00001d036806</name>
</gene>
<protein>
    <submittedName>
        <fullName evidence="2">Uncharacterized protein</fullName>
    </submittedName>
</protein>
<accession>A0A1D6LRB3</accession>
<dbReference type="AlphaFoldDB" id="A0A1D6LRB3"/>
<reference evidence="2" key="1">
    <citation type="submission" date="2015-12" db="EMBL/GenBank/DDBJ databases">
        <title>Update maize B73 reference genome by single molecule sequencing technologies.</title>
        <authorList>
            <consortium name="Maize Genome Sequencing Project"/>
            <person name="Ware D."/>
        </authorList>
    </citation>
    <scope>NUCLEOTIDE SEQUENCE</scope>
    <source>
        <tissue evidence="2">Seedling</tissue>
    </source>
</reference>